<dbReference type="RefSeq" id="XP_004995072.1">
    <property type="nucleotide sequence ID" value="XM_004995015.1"/>
</dbReference>
<dbReference type="InterPro" id="IPR007135">
    <property type="entry name" value="Atg3/Atg10"/>
</dbReference>
<dbReference type="KEGG" id="sre:PTSG_04174"/>
<dbReference type="Pfam" id="PF03987">
    <property type="entry name" value="Autophagy_act_C"/>
    <property type="match status" value="1"/>
</dbReference>
<dbReference type="OrthoDB" id="4089664at2759"/>
<keyword evidence="5" id="KW-1185">Reference proteome</keyword>
<sequence>MSRVCLLVASKQEATKQKMKQAAQSTHQTRNTMSGGCITLDAFVEQGQALARDDPAYTWRTVKEHPLLQHPCWQVHPCKTKDVLAQVCASPPNATADDDDDDDDGADADVLAGDDPGEDDAEATLAADHSTQQREQPSRQHSYLEAFISTIGRLVGMPQPQPQRHRPPA</sequence>
<evidence type="ECO:0000256" key="1">
    <source>
        <dbReference type="ARBA" id="ARBA00022786"/>
    </source>
</evidence>
<reference evidence="4" key="1">
    <citation type="submission" date="2009-08" db="EMBL/GenBank/DDBJ databases">
        <title>Annotation of Salpingoeca rosetta.</title>
        <authorList>
            <consortium name="The Broad Institute Genome Sequencing Platform"/>
            <person name="Russ C."/>
            <person name="Cuomo C."/>
            <person name="Burger G."/>
            <person name="Gray M.W."/>
            <person name="Holland P.W.H."/>
            <person name="King N."/>
            <person name="Lang F.B.F."/>
            <person name="Roger A.J."/>
            <person name="Ruiz-Trillo I."/>
            <person name="Young S.K."/>
            <person name="Zeng Q."/>
            <person name="Gargeya S."/>
            <person name="Alvarado L."/>
            <person name="Berlin A."/>
            <person name="Chapman S.B."/>
            <person name="Chen Z."/>
            <person name="Freedman E."/>
            <person name="Gellesch M."/>
            <person name="Goldberg J."/>
            <person name="Griggs A."/>
            <person name="Gujja S."/>
            <person name="Heilman E."/>
            <person name="Heiman D."/>
            <person name="Howarth C."/>
            <person name="Mehta T."/>
            <person name="Neiman D."/>
            <person name="Pearson M."/>
            <person name="Roberts A."/>
            <person name="Saif S."/>
            <person name="Shea T."/>
            <person name="Shenoy N."/>
            <person name="Sisk P."/>
            <person name="Stolte C."/>
            <person name="Sykes S."/>
            <person name="White J."/>
            <person name="Yandava C."/>
            <person name="Haas B."/>
            <person name="Nusbaum C."/>
            <person name="Birren B."/>
        </authorList>
    </citation>
    <scope>NUCLEOTIDE SEQUENCE [LARGE SCALE GENOMIC DNA]</scope>
    <source>
        <strain evidence="4">ATCC 50818</strain>
    </source>
</reference>
<feature type="region of interest" description="Disordered" evidence="3">
    <location>
        <begin position="90"/>
        <end position="121"/>
    </location>
</feature>
<dbReference type="GO" id="GO:0019787">
    <property type="term" value="F:ubiquitin-like protein transferase activity"/>
    <property type="evidence" value="ECO:0007669"/>
    <property type="project" value="InterPro"/>
</dbReference>
<feature type="compositionally biased region" description="Acidic residues" evidence="3">
    <location>
        <begin position="96"/>
        <end position="107"/>
    </location>
</feature>
<keyword evidence="1" id="KW-0833">Ubl conjugation pathway</keyword>
<gene>
    <name evidence="4" type="ORF">PTSG_04174</name>
</gene>
<dbReference type="EMBL" id="GL832963">
    <property type="protein sequence ID" value="EGD83568.1"/>
    <property type="molecule type" value="Genomic_DNA"/>
</dbReference>
<dbReference type="InParanoid" id="F2U6T6"/>
<dbReference type="Proteomes" id="UP000007799">
    <property type="component" value="Unassembled WGS sequence"/>
</dbReference>
<name>F2U6T6_SALR5</name>
<keyword evidence="2" id="KW-0072">Autophagy</keyword>
<evidence type="ECO:0000256" key="3">
    <source>
        <dbReference type="SAM" id="MobiDB-lite"/>
    </source>
</evidence>
<dbReference type="GO" id="GO:0006914">
    <property type="term" value="P:autophagy"/>
    <property type="evidence" value="ECO:0007669"/>
    <property type="project" value="UniProtKB-KW"/>
</dbReference>
<evidence type="ECO:0000256" key="2">
    <source>
        <dbReference type="ARBA" id="ARBA00023006"/>
    </source>
</evidence>
<evidence type="ECO:0000313" key="5">
    <source>
        <dbReference type="Proteomes" id="UP000007799"/>
    </source>
</evidence>
<dbReference type="GeneID" id="16075652"/>
<accession>F2U6T6</accession>
<dbReference type="AlphaFoldDB" id="F2U6T6"/>
<protein>
    <submittedName>
        <fullName evidence="4">Uncharacterized protein</fullName>
    </submittedName>
</protein>
<organism evidence="5">
    <name type="scientific">Salpingoeca rosetta (strain ATCC 50818 / BSB-021)</name>
    <dbReference type="NCBI Taxonomy" id="946362"/>
    <lineage>
        <taxon>Eukaryota</taxon>
        <taxon>Choanoflagellata</taxon>
        <taxon>Craspedida</taxon>
        <taxon>Salpingoecidae</taxon>
        <taxon>Salpingoeca</taxon>
    </lineage>
</organism>
<proteinExistence type="predicted"/>
<evidence type="ECO:0000313" key="4">
    <source>
        <dbReference type="EMBL" id="EGD83568.1"/>
    </source>
</evidence>